<gene>
    <name evidence="2" type="ORF">GCM10010334_27150</name>
</gene>
<protein>
    <submittedName>
        <fullName evidence="2">Uncharacterized protein</fullName>
    </submittedName>
</protein>
<name>A0A918WWZ6_9ACTN</name>
<accession>A0A918WWZ6</accession>
<dbReference type="AlphaFoldDB" id="A0A918WWZ6"/>
<reference evidence="2" key="2">
    <citation type="submission" date="2020-09" db="EMBL/GenBank/DDBJ databases">
        <authorList>
            <person name="Sun Q."/>
            <person name="Ohkuma M."/>
        </authorList>
    </citation>
    <scope>NUCLEOTIDE SEQUENCE</scope>
    <source>
        <strain evidence="2">JCM 4637</strain>
    </source>
</reference>
<proteinExistence type="predicted"/>
<organism evidence="2 3">
    <name type="scientific">Streptomyces finlayi</name>
    <dbReference type="NCBI Taxonomy" id="67296"/>
    <lineage>
        <taxon>Bacteria</taxon>
        <taxon>Bacillati</taxon>
        <taxon>Actinomycetota</taxon>
        <taxon>Actinomycetes</taxon>
        <taxon>Kitasatosporales</taxon>
        <taxon>Streptomycetaceae</taxon>
        <taxon>Streptomyces</taxon>
    </lineage>
</organism>
<comment type="caution">
    <text evidence="2">The sequence shown here is derived from an EMBL/GenBank/DDBJ whole genome shotgun (WGS) entry which is preliminary data.</text>
</comment>
<feature type="compositionally biased region" description="Low complexity" evidence="1">
    <location>
        <begin position="78"/>
        <end position="87"/>
    </location>
</feature>
<dbReference type="RefSeq" id="WP_229897774.1">
    <property type="nucleotide sequence ID" value="NZ_BMVC01000004.1"/>
</dbReference>
<reference evidence="2" key="1">
    <citation type="journal article" date="2014" name="Int. J. Syst. Evol. Microbiol.">
        <title>Complete genome sequence of Corynebacterium casei LMG S-19264T (=DSM 44701T), isolated from a smear-ripened cheese.</title>
        <authorList>
            <consortium name="US DOE Joint Genome Institute (JGI-PGF)"/>
            <person name="Walter F."/>
            <person name="Albersmeier A."/>
            <person name="Kalinowski J."/>
            <person name="Ruckert C."/>
        </authorList>
    </citation>
    <scope>NUCLEOTIDE SEQUENCE</scope>
    <source>
        <strain evidence="2">JCM 4637</strain>
    </source>
</reference>
<evidence type="ECO:0000313" key="2">
    <source>
        <dbReference type="EMBL" id="GHC91777.1"/>
    </source>
</evidence>
<feature type="region of interest" description="Disordered" evidence="1">
    <location>
        <begin position="67"/>
        <end position="87"/>
    </location>
</feature>
<dbReference type="Proteomes" id="UP000638353">
    <property type="component" value="Unassembled WGS sequence"/>
</dbReference>
<evidence type="ECO:0000256" key="1">
    <source>
        <dbReference type="SAM" id="MobiDB-lite"/>
    </source>
</evidence>
<evidence type="ECO:0000313" key="3">
    <source>
        <dbReference type="Proteomes" id="UP000638353"/>
    </source>
</evidence>
<dbReference type="EMBL" id="BMVC01000004">
    <property type="protein sequence ID" value="GHC91777.1"/>
    <property type="molecule type" value="Genomic_DNA"/>
</dbReference>
<sequence>MDWGDLIYIAFDVLGDESCAQLAGKAAVDTAVPGEEPLAATSGRARDQWTDGTLVLTTHRLLCVKEGKAPQAVPPATSPTSRSRPPG</sequence>